<reference evidence="1" key="1">
    <citation type="journal article" date="2015" name="Nature">
        <title>Complex archaea that bridge the gap between prokaryotes and eukaryotes.</title>
        <authorList>
            <person name="Spang A."/>
            <person name="Saw J.H."/>
            <person name="Jorgensen S.L."/>
            <person name="Zaremba-Niedzwiedzka K."/>
            <person name="Martijn J."/>
            <person name="Lind A.E."/>
            <person name="van Eijk R."/>
            <person name="Schleper C."/>
            <person name="Guy L."/>
            <person name="Ettema T.J."/>
        </authorList>
    </citation>
    <scope>NUCLEOTIDE SEQUENCE</scope>
</reference>
<evidence type="ECO:0008006" key="2">
    <source>
        <dbReference type="Google" id="ProtNLM"/>
    </source>
</evidence>
<organism evidence="1">
    <name type="scientific">marine sediment metagenome</name>
    <dbReference type="NCBI Taxonomy" id="412755"/>
    <lineage>
        <taxon>unclassified sequences</taxon>
        <taxon>metagenomes</taxon>
        <taxon>ecological metagenomes</taxon>
    </lineage>
</organism>
<dbReference type="AlphaFoldDB" id="A0A0F9V186"/>
<gene>
    <name evidence="1" type="ORF">LCGC14_0540200</name>
</gene>
<accession>A0A0F9V186</accession>
<name>A0A0F9V186_9ZZZZ</name>
<comment type="caution">
    <text evidence="1">The sequence shown here is derived from an EMBL/GenBank/DDBJ whole genome shotgun (WGS) entry which is preliminary data.</text>
</comment>
<evidence type="ECO:0000313" key="1">
    <source>
        <dbReference type="EMBL" id="KKN59623.1"/>
    </source>
</evidence>
<sequence length="57" mass="6753">MTVVKTLSMTNKTLKRLVDMSEKIEINASLLFRMMINYFHKNKDKIKELVEGDYNND</sequence>
<proteinExistence type="predicted"/>
<dbReference type="EMBL" id="LAZR01000720">
    <property type="protein sequence ID" value="KKN59623.1"/>
    <property type="molecule type" value="Genomic_DNA"/>
</dbReference>
<protein>
    <recommendedName>
        <fullName evidence="2">Ribbon-helix-helix protein CopG domain-containing protein</fullName>
    </recommendedName>
</protein>